<dbReference type="Proteomes" id="UP000231279">
    <property type="component" value="Unassembled WGS sequence"/>
</dbReference>
<keyword evidence="4" id="KW-1185">Reference proteome</keyword>
<feature type="region of interest" description="Disordered" evidence="1">
    <location>
        <begin position="14"/>
        <end position="35"/>
    </location>
</feature>
<evidence type="ECO:0000313" key="3">
    <source>
        <dbReference type="EMBL" id="PIN12870.1"/>
    </source>
</evidence>
<evidence type="ECO:0000256" key="1">
    <source>
        <dbReference type="SAM" id="MobiDB-lite"/>
    </source>
</evidence>
<comment type="caution">
    <text evidence="2">The sequence shown here is derived from an EMBL/GenBank/DDBJ whole genome shotgun (WGS) entry which is preliminary data.</text>
</comment>
<evidence type="ECO:0000313" key="2">
    <source>
        <dbReference type="EMBL" id="PIN07786.1"/>
    </source>
</evidence>
<reference evidence="2" key="3">
    <citation type="journal article" date="2018" name="Gigascience">
        <title>Genome assembly of the pink ipe (Handroanthus impetiginosus, Bignoniaceae), a highly-valued ecologically keystone neotropical timber forest tree.</title>
        <authorList>
            <person name="Silva-Junior O.B."/>
            <person name="Novaes E."/>
            <person name="Grattapaglia D."/>
            <person name="Collevatti R.G."/>
        </authorList>
    </citation>
    <scope>NUCLEOTIDE SEQUENCE [LARGE SCALE GENOMIC DNA]</scope>
    <source>
        <strain evidence="2">UFG-1</strain>
        <tissue evidence="2">Leaf</tissue>
    </source>
</reference>
<dbReference type="AlphaFoldDB" id="A0A2G9GR82"/>
<sequence>MRNKMLPKQLQYLKQQISQNQNRHPDPPSKNTIFPATPRRQFEQFLIISINLNTFLKIQTHRFLNEKSS</sequence>
<dbReference type="EMBL" id="NKXS01003987">
    <property type="protein sequence ID" value="PIN07786.1"/>
    <property type="molecule type" value="Genomic_DNA"/>
</dbReference>
<reference evidence="2" key="1">
    <citation type="submission" date="2017-07" db="EMBL/GenBank/DDBJ databases">
        <authorList>
            <person name="Sun Z.S."/>
            <person name="Albrecht U."/>
            <person name="Echele G."/>
            <person name="Lee C.C."/>
        </authorList>
    </citation>
    <scope>NUCLEOTIDE SEQUENCE</scope>
    <source>
        <strain evidence="2">UFG-1</strain>
        <tissue evidence="2">Leaf</tissue>
    </source>
</reference>
<name>A0A2G9GR82_9LAMI</name>
<gene>
    <name evidence="3" type="ORF">CDL12_14523</name>
    <name evidence="2" type="ORF">CDL12_19653</name>
</gene>
<accession>A0A2G9GR82</accession>
<proteinExistence type="predicted"/>
<evidence type="ECO:0000313" key="4">
    <source>
        <dbReference type="Proteomes" id="UP000231279"/>
    </source>
</evidence>
<protein>
    <submittedName>
        <fullName evidence="2">Uncharacterized protein</fullName>
    </submittedName>
</protein>
<reference evidence="4" key="2">
    <citation type="journal article" date="2018" name="Gigascience">
        <title>Genome assembly of the Pink Ipe (Handroanthus impetiginosus, Bignoniaceae), a highly valued, ecologically keystone Neotropical timber forest tree.</title>
        <authorList>
            <person name="Silva-Junior O.B."/>
            <person name="Grattapaglia D."/>
            <person name="Novaes E."/>
            <person name="Collevatti R.G."/>
        </authorList>
    </citation>
    <scope>NUCLEOTIDE SEQUENCE [LARGE SCALE GENOMIC DNA]</scope>
    <source>
        <strain evidence="4">cv. UFG-1</strain>
    </source>
</reference>
<dbReference type="EMBL" id="NKXS01002600">
    <property type="protein sequence ID" value="PIN12870.1"/>
    <property type="molecule type" value="Genomic_DNA"/>
</dbReference>
<organism evidence="2 4">
    <name type="scientific">Handroanthus impetiginosus</name>
    <dbReference type="NCBI Taxonomy" id="429701"/>
    <lineage>
        <taxon>Eukaryota</taxon>
        <taxon>Viridiplantae</taxon>
        <taxon>Streptophyta</taxon>
        <taxon>Embryophyta</taxon>
        <taxon>Tracheophyta</taxon>
        <taxon>Spermatophyta</taxon>
        <taxon>Magnoliopsida</taxon>
        <taxon>eudicotyledons</taxon>
        <taxon>Gunneridae</taxon>
        <taxon>Pentapetalae</taxon>
        <taxon>asterids</taxon>
        <taxon>lamiids</taxon>
        <taxon>Lamiales</taxon>
        <taxon>Bignoniaceae</taxon>
        <taxon>Crescentiina</taxon>
        <taxon>Tabebuia alliance</taxon>
        <taxon>Handroanthus</taxon>
    </lineage>
</organism>